<reference evidence="16" key="2">
    <citation type="submission" date="2021-04" db="EMBL/GenBank/DDBJ databases">
        <authorList>
            <person name="Gilroy R."/>
        </authorList>
    </citation>
    <scope>NUCLEOTIDE SEQUENCE</scope>
    <source>
        <strain evidence="16">ChiBcec8-13705</strain>
    </source>
</reference>
<gene>
    <name evidence="16" type="ORF">H9945_02705</name>
</gene>
<dbReference type="InterPro" id="IPR009014">
    <property type="entry name" value="Transketo_C/PFOR_II"/>
</dbReference>
<dbReference type="EC" id="1.2.7.8" evidence="3"/>
<dbReference type="InterPro" id="IPR017721">
    <property type="entry name" value="IorA"/>
</dbReference>
<name>A0A9D2S2D6_9FIRM</name>
<feature type="binding site" evidence="14">
    <location>
        <position position="515"/>
    </location>
    <ligand>
        <name>[4Fe-4S] cluster</name>
        <dbReference type="ChEBI" id="CHEBI:49883"/>
        <label>1</label>
    </ligand>
</feature>
<feature type="binding site" evidence="14">
    <location>
        <position position="552"/>
    </location>
    <ligand>
        <name>[4Fe-4S] cluster</name>
        <dbReference type="ChEBI" id="CHEBI:49883"/>
        <label>1</label>
    </ligand>
</feature>
<evidence type="ECO:0000256" key="4">
    <source>
        <dbReference type="ARBA" id="ARBA00017710"/>
    </source>
</evidence>
<evidence type="ECO:0000256" key="13">
    <source>
        <dbReference type="ARBA" id="ARBA00048332"/>
    </source>
</evidence>
<dbReference type="Proteomes" id="UP000886803">
    <property type="component" value="Unassembled WGS sequence"/>
</dbReference>
<dbReference type="GO" id="GO:0051539">
    <property type="term" value="F:4 iron, 4 sulfur cluster binding"/>
    <property type="evidence" value="ECO:0007669"/>
    <property type="project" value="UniProtKB-KW"/>
</dbReference>
<dbReference type="PANTHER" id="PTHR43710">
    <property type="entry name" value="2-HYDROXYACYL-COA LYASE"/>
    <property type="match status" value="1"/>
</dbReference>
<comment type="catalytic activity">
    <reaction evidence="13">
        <text>indole-3-pyruvate + 2 oxidized [2Fe-2S]-[ferredoxin] + CoA = (indol-3-yl)acetyl-CoA + 2 reduced [2Fe-2S]-[ferredoxin] + CO2 + H(+)</text>
        <dbReference type="Rhea" id="RHEA:12645"/>
        <dbReference type="Rhea" id="RHEA-COMP:10000"/>
        <dbReference type="Rhea" id="RHEA-COMP:10001"/>
        <dbReference type="ChEBI" id="CHEBI:15378"/>
        <dbReference type="ChEBI" id="CHEBI:16526"/>
        <dbReference type="ChEBI" id="CHEBI:17640"/>
        <dbReference type="ChEBI" id="CHEBI:33737"/>
        <dbReference type="ChEBI" id="CHEBI:33738"/>
        <dbReference type="ChEBI" id="CHEBI:57271"/>
        <dbReference type="ChEBI" id="CHEBI:57287"/>
        <dbReference type="EC" id="1.2.7.8"/>
    </reaction>
</comment>
<dbReference type="InterPro" id="IPR045025">
    <property type="entry name" value="HACL1-like"/>
</dbReference>
<feature type="binding site" evidence="14">
    <location>
        <position position="542"/>
    </location>
    <ligand>
        <name>[4Fe-4S] cluster</name>
        <dbReference type="ChEBI" id="CHEBI:49883"/>
        <label>2</label>
    </ligand>
</feature>
<comment type="cofactor">
    <cofactor evidence="14">
        <name>[4Fe-4S] cluster</name>
        <dbReference type="ChEBI" id="CHEBI:49883"/>
    </cofactor>
    <text evidence="14">Binds 2 [4Fe-4S] clusters. In this family the first cluster has a non-standard and varying [4Fe-4S] binding motif CX(2)CX(2)CX(4-5)CP.</text>
</comment>
<evidence type="ECO:0000256" key="6">
    <source>
        <dbReference type="ARBA" id="ARBA00022485"/>
    </source>
</evidence>
<evidence type="ECO:0000256" key="3">
    <source>
        <dbReference type="ARBA" id="ARBA00012812"/>
    </source>
</evidence>
<dbReference type="EMBL" id="DWYG01000029">
    <property type="protein sequence ID" value="HJB41387.1"/>
    <property type="molecule type" value="Genomic_DNA"/>
</dbReference>
<evidence type="ECO:0000256" key="9">
    <source>
        <dbReference type="ARBA" id="ARBA00023002"/>
    </source>
</evidence>
<evidence type="ECO:0000256" key="12">
    <source>
        <dbReference type="ARBA" id="ARBA00030514"/>
    </source>
</evidence>
<proteinExistence type="predicted"/>
<dbReference type="GO" id="GO:0030976">
    <property type="term" value="F:thiamine pyrophosphate binding"/>
    <property type="evidence" value="ECO:0007669"/>
    <property type="project" value="InterPro"/>
</dbReference>
<dbReference type="PROSITE" id="PS51379">
    <property type="entry name" value="4FE4S_FER_2"/>
    <property type="match status" value="2"/>
</dbReference>
<feature type="binding site" evidence="14">
    <location>
        <position position="523"/>
    </location>
    <ligand>
        <name>[4Fe-4S] cluster</name>
        <dbReference type="ChEBI" id="CHEBI:49883"/>
        <label>2</label>
    </ligand>
</feature>
<keyword evidence="5" id="KW-0813">Transport</keyword>
<dbReference type="SUPFAM" id="SSF52518">
    <property type="entry name" value="Thiamin diphosphate-binding fold (THDP-binding)"/>
    <property type="match status" value="2"/>
</dbReference>
<feature type="binding site" evidence="14">
    <location>
        <position position="518"/>
    </location>
    <ligand>
        <name>[4Fe-4S] cluster</name>
        <dbReference type="ChEBI" id="CHEBI:49883"/>
        <label>1</label>
    </ligand>
</feature>
<keyword evidence="7 14" id="KW-0479">Metal-binding</keyword>
<accession>A0A9D2S2D6</accession>
<protein>
    <recommendedName>
        <fullName evidence="4">Indolepyruvate oxidoreductase subunit IorA</fullName>
        <ecNumber evidence="3">1.2.7.8</ecNumber>
    </recommendedName>
    <alternativeName>
        <fullName evidence="12">Indolepyruvate ferredoxin oxidoreductase subunit alpha</fullName>
    </alternativeName>
</protein>
<dbReference type="SUPFAM" id="SSF54862">
    <property type="entry name" value="4Fe-4S ferredoxins"/>
    <property type="match status" value="1"/>
</dbReference>
<evidence type="ECO:0000256" key="2">
    <source>
        <dbReference type="ARBA" id="ARBA00011238"/>
    </source>
</evidence>
<feature type="binding site" evidence="14">
    <location>
        <position position="548"/>
    </location>
    <ligand>
        <name>[4Fe-4S] cluster</name>
        <dbReference type="ChEBI" id="CHEBI:49883"/>
        <label>2</label>
    </ligand>
</feature>
<evidence type="ECO:0000256" key="1">
    <source>
        <dbReference type="ARBA" id="ARBA00002995"/>
    </source>
</evidence>
<keyword evidence="10 14" id="KW-0408">Iron</keyword>
<evidence type="ECO:0000313" key="16">
    <source>
        <dbReference type="EMBL" id="HJB41387.1"/>
    </source>
</evidence>
<evidence type="ECO:0000256" key="5">
    <source>
        <dbReference type="ARBA" id="ARBA00022448"/>
    </source>
</evidence>
<keyword evidence="9" id="KW-0560">Oxidoreductase</keyword>
<reference evidence="16" key="1">
    <citation type="journal article" date="2021" name="PeerJ">
        <title>Extensive microbial diversity within the chicken gut microbiome revealed by metagenomics and culture.</title>
        <authorList>
            <person name="Gilroy R."/>
            <person name="Ravi A."/>
            <person name="Getino M."/>
            <person name="Pursley I."/>
            <person name="Horton D.L."/>
            <person name="Alikhan N.F."/>
            <person name="Baker D."/>
            <person name="Gharbi K."/>
            <person name="Hall N."/>
            <person name="Watson M."/>
            <person name="Adriaenssens E.M."/>
            <person name="Foster-Nyarko E."/>
            <person name="Jarju S."/>
            <person name="Secka A."/>
            <person name="Antonio M."/>
            <person name="Oren A."/>
            <person name="Chaudhuri R.R."/>
            <person name="La Ragione R."/>
            <person name="Hildebrand F."/>
            <person name="Pallen M.J."/>
        </authorList>
    </citation>
    <scope>NUCLEOTIDE SEQUENCE</scope>
    <source>
        <strain evidence="16">ChiBcec8-13705</strain>
    </source>
</reference>
<evidence type="ECO:0000256" key="7">
    <source>
        <dbReference type="ARBA" id="ARBA00022723"/>
    </source>
</evidence>
<dbReference type="InterPro" id="IPR029061">
    <property type="entry name" value="THDP-binding"/>
</dbReference>
<comment type="function">
    <text evidence="1">Catalyzes the ferredoxin-dependent oxidative decarboxylation of arylpyruvates.</text>
</comment>
<dbReference type="CDD" id="cd07034">
    <property type="entry name" value="TPP_PYR_PFOR_IOR-alpha_like"/>
    <property type="match status" value="1"/>
</dbReference>
<dbReference type="InterPro" id="IPR002880">
    <property type="entry name" value="Pyrv_Fd/Flavodoxin_OxRdtase_N"/>
</dbReference>
<dbReference type="Gene3D" id="3.40.50.970">
    <property type="match status" value="2"/>
</dbReference>
<dbReference type="SUPFAM" id="SSF52922">
    <property type="entry name" value="TK C-terminal domain-like"/>
    <property type="match status" value="1"/>
</dbReference>
<dbReference type="AlphaFoldDB" id="A0A9D2S2D6"/>
<comment type="subunit">
    <text evidence="2">Heterodimer of the IorA and IorB subunits.</text>
</comment>
<keyword evidence="11 14" id="KW-0411">Iron-sulfur</keyword>
<evidence type="ECO:0000256" key="11">
    <source>
        <dbReference type="ARBA" id="ARBA00023014"/>
    </source>
</evidence>
<dbReference type="PIRSF" id="PIRSF006439">
    <property type="entry name" value="Indolepyruvate_ferr_oxidored"/>
    <property type="match status" value="1"/>
</dbReference>
<dbReference type="InterPro" id="IPR017896">
    <property type="entry name" value="4Fe4S_Fe-S-bd"/>
</dbReference>
<dbReference type="InterPro" id="IPR011766">
    <property type="entry name" value="TPP_enzyme_TPP-bd"/>
</dbReference>
<keyword evidence="6 14" id="KW-0004">4Fe-4S</keyword>
<feature type="domain" description="4Fe-4S ferredoxin-type" evidence="15">
    <location>
        <begin position="503"/>
        <end position="531"/>
    </location>
</feature>
<evidence type="ECO:0000256" key="14">
    <source>
        <dbReference type="PIRSR" id="PIRSR006439-50"/>
    </source>
</evidence>
<dbReference type="InterPro" id="IPR017900">
    <property type="entry name" value="4Fe4S_Fe_S_CS"/>
</dbReference>
<dbReference type="CDD" id="cd02008">
    <property type="entry name" value="TPP_IOR_alpha"/>
    <property type="match status" value="1"/>
</dbReference>
<feature type="binding site" evidence="14">
    <location>
        <position position="545"/>
    </location>
    <ligand>
        <name>[4Fe-4S] cluster</name>
        <dbReference type="ChEBI" id="CHEBI:49883"/>
        <label>2</label>
    </ligand>
</feature>
<feature type="domain" description="4Fe-4S ferredoxin-type" evidence="15">
    <location>
        <begin position="533"/>
        <end position="562"/>
    </location>
</feature>
<dbReference type="PANTHER" id="PTHR43710:SF5">
    <property type="entry name" value="INDOLEPYRUVATE FERREDOXIN OXIDOREDUCTASE ALPHA SUBUNIT"/>
    <property type="match status" value="1"/>
</dbReference>
<dbReference type="Pfam" id="PF02775">
    <property type="entry name" value="TPP_enzyme_C"/>
    <property type="match status" value="1"/>
</dbReference>
<dbReference type="Pfam" id="PF00037">
    <property type="entry name" value="Fer4"/>
    <property type="match status" value="1"/>
</dbReference>
<comment type="caution">
    <text evidence="16">The sequence shown here is derived from an EMBL/GenBank/DDBJ whole genome shotgun (WGS) entry which is preliminary data.</text>
</comment>
<evidence type="ECO:0000259" key="15">
    <source>
        <dbReference type="PROSITE" id="PS51379"/>
    </source>
</evidence>
<keyword evidence="8" id="KW-0249">Electron transport</keyword>
<dbReference type="GO" id="GO:0046872">
    <property type="term" value="F:metal ion binding"/>
    <property type="evidence" value="ECO:0007669"/>
    <property type="project" value="UniProtKB-KW"/>
</dbReference>
<dbReference type="FunFam" id="3.40.50.970:FF:000039">
    <property type="entry name" value="Indolepyruvate oxidoreductase subunit IorA"/>
    <property type="match status" value="1"/>
</dbReference>
<dbReference type="PROSITE" id="PS00198">
    <property type="entry name" value="4FE4S_FER_1"/>
    <property type="match status" value="1"/>
</dbReference>
<dbReference type="Pfam" id="PF01855">
    <property type="entry name" value="POR_N"/>
    <property type="match status" value="1"/>
</dbReference>
<dbReference type="GO" id="GO:0043805">
    <property type="term" value="F:indolepyruvate ferredoxin oxidoreductase activity"/>
    <property type="evidence" value="ECO:0007669"/>
    <property type="project" value="UniProtKB-EC"/>
</dbReference>
<feature type="binding site" evidence="14">
    <location>
        <position position="512"/>
    </location>
    <ligand>
        <name>[4Fe-4S] cluster</name>
        <dbReference type="ChEBI" id="CHEBI:49883"/>
        <label>1</label>
    </ligand>
</feature>
<organism evidence="16 17">
    <name type="scientific">Candidatus Gemmiger avicola</name>
    <dbReference type="NCBI Taxonomy" id="2838605"/>
    <lineage>
        <taxon>Bacteria</taxon>
        <taxon>Bacillati</taxon>
        <taxon>Bacillota</taxon>
        <taxon>Clostridia</taxon>
        <taxon>Eubacteriales</taxon>
        <taxon>Gemmiger</taxon>
    </lineage>
</organism>
<evidence type="ECO:0000256" key="10">
    <source>
        <dbReference type="ARBA" id="ARBA00023004"/>
    </source>
</evidence>
<dbReference type="Gene3D" id="3.30.70.20">
    <property type="match status" value="1"/>
</dbReference>
<evidence type="ECO:0000256" key="8">
    <source>
        <dbReference type="ARBA" id="ARBA00022982"/>
    </source>
</evidence>
<sequence length="565" mass="62195">LESLAKYSDIAAEWAPNEKVAVEAAIGASLGGARCITSMKHVGVNVAADPLFTFAYTGVNGGMVLVTADEPGQHSSQNEQDNRNYAKFSKIALLEPADSQECKDMTALAFTLSEQFDTPVMIRSTTRVSHSKSIVECGTRQQVPARTYQKNIHKYVPVPVHSRKLRLQVEERLHQMAEYAESTQLNRIEYQSDSKVGVIASGMCYYYAREVFGQTASYLKLGFTNPLPRRKLTEFCSRVDVVYIVEENDPFIEEEVERLGFGEKIRGKNCLPPSGEMTPDVLRKAFFNQTLPALTADTDDVLPRPPALCAGCPHRGVFYALGRRKDLIVAGDIGCYSLGYDAPYNAMDFSFCMGASFSAGHGLQKVLDTESNNQRRVVGILGDSTFFHTGINSLLEVVYNNSRTICVILDNSITAMTGHQNNPGNGLNAKGEIANATSIETVVRAIGIQHLWIVNPNQLDEVDHALDQALDLDVPSVIIARYPCALKRLSEAEKQAYQNPFTKHCYVEAETCIGCRACLRCGCPALAFDRRTKKAYIDPVQCVGCTICAQICPKQAIQTEGRDQA</sequence>
<evidence type="ECO:0000313" key="17">
    <source>
        <dbReference type="Proteomes" id="UP000886803"/>
    </source>
</evidence>
<feature type="non-terminal residue" evidence="16">
    <location>
        <position position="1"/>
    </location>
</feature>